<dbReference type="PANTHER" id="PTHR34043:SF3">
    <property type="entry name" value="ALPHA_BETA-HYDROLASES SUPERFAMILY PROTEIN"/>
    <property type="match status" value="1"/>
</dbReference>
<dbReference type="OrthoDB" id="206848at2759"/>
<reference evidence="1 2" key="1">
    <citation type="submission" date="2019-02" db="EMBL/GenBank/DDBJ databases">
        <title>Genome sequencing of the rare red list fungi Bondarzewia mesenterica.</title>
        <authorList>
            <person name="Buettner E."/>
            <person name="Kellner H."/>
        </authorList>
    </citation>
    <scope>NUCLEOTIDE SEQUENCE [LARGE SCALE GENOMIC DNA]</scope>
    <source>
        <strain evidence="1 2">DSM 108281</strain>
    </source>
</reference>
<dbReference type="Proteomes" id="UP000310158">
    <property type="component" value="Unassembled WGS sequence"/>
</dbReference>
<name>A0A4S4M3D8_9AGAM</name>
<dbReference type="InterPro" id="IPR029058">
    <property type="entry name" value="AB_hydrolase_fold"/>
</dbReference>
<dbReference type="PANTHER" id="PTHR34043">
    <property type="entry name" value="ALPHA/BETA-HYDROLASES SUPERFAMILY PROTEIN"/>
    <property type="match status" value="1"/>
</dbReference>
<organism evidence="1 2">
    <name type="scientific">Bondarzewia mesenterica</name>
    <dbReference type="NCBI Taxonomy" id="1095465"/>
    <lineage>
        <taxon>Eukaryota</taxon>
        <taxon>Fungi</taxon>
        <taxon>Dikarya</taxon>
        <taxon>Basidiomycota</taxon>
        <taxon>Agaricomycotina</taxon>
        <taxon>Agaricomycetes</taxon>
        <taxon>Russulales</taxon>
        <taxon>Bondarzewiaceae</taxon>
        <taxon>Bondarzewia</taxon>
    </lineage>
</organism>
<dbReference type="SUPFAM" id="SSF53474">
    <property type="entry name" value="alpha/beta-Hydrolases"/>
    <property type="match status" value="1"/>
</dbReference>
<comment type="caution">
    <text evidence="1">The sequence shown here is derived from an EMBL/GenBank/DDBJ whole genome shotgun (WGS) entry which is preliminary data.</text>
</comment>
<proteinExistence type="predicted"/>
<sequence length="347" mass="38952">MGVRTSRRSILAGPGSSPYISLATRWYDGGMTIVKLQQLLQEGFFGPECHPDMVLSVSTVCSPFRGTQIVYTLGERIDAAPTVRRLSVGSALAKGVHLLCYLSPLISRMIDLRAESRGLSYRETSVASLIRQLWRSDWAESRDALPFDATFEAADDREAGGEGRPHGRTFYRSYVACMTERTDAAALTHTPTVGHLLSGPLFLCSRRMGSFDFSTLRPTPSFLLQPDVPIFGMNFADQKTEKYDLDIEGGIPIRASRLGEEYWANDGVVPVFSQWHPYGCGATQCCHHASEDRDSISFCYEPGIWHVHQLEDASHTSIMPFWWGNQRQQQFWDDFGDWLRHVDASMP</sequence>
<gene>
    <name evidence="1" type="ORF">EW146_g2052</name>
</gene>
<protein>
    <submittedName>
        <fullName evidence="1">Uncharacterized protein</fullName>
    </submittedName>
</protein>
<keyword evidence="2" id="KW-1185">Reference proteome</keyword>
<accession>A0A4S4M3D8</accession>
<dbReference type="Gene3D" id="3.40.50.1820">
    <property type="entry name" value="alpha/beta hydrolase"/>
    <property type="match status" value="1"/>
</dbReference>
<dbReference type="EMBL" id="SGPL01000056">
    <property type="protein sequence ID" value="THH19047.1"/>
    <property type="molecule type" value="Genomic_DNA"/>
</dbReference>
<evidence type="ECO:0000313" key="2">
    <source>
        <dbReference type="Proteomes" id="UP000310158"/>
    </source>
</evidence>
<dbReference type="AlphaFoldDB" id="A0A4S4M3D8"/>
<evidence type="ECO:0000313" key="1">
    <source>
        <dbReference type="EMBL" id="THH19047.1"/>
    </source>
</evidence>